<protein>
    <submittedName>
        <fullName evidence="1">3656_t:CDS:1</fullName>
    </submittedName>
</protein>
<gene>
    <name evidence="1" type="ORF">FWILDA_LOCUS16395</name>
</gene>
<keyword evidence="2" id="KW-1185">Reference proteome</keyword>
<dbReference type="EMBL" id="CAMKVN010010429">
    <property type="protein sequence ID" value="CAI2194077.1"/>
    <property type="molecule type" value="Genomic_DNA"/>
</dbReference>
<feature type="non-terminal residue" evidence="1">
    <location>
        <position position="1"/>
    </location>
</feature>
<name>A0A9W4T5U6_9GLOM</name>
<organism evidence="1 2">
    <name type="scientific">Funneliformis geosporum</name>
    <dbReference type="NCBI Taxonomy" id="1117311"/>
    <lineage>
        <taxon>Eukaryota</taxon>
        <taxon>Fungi</taxon>
        <taxon>Fungi incertae sedis</taxon>
        <taxon>Mucoromycota</taxon>
        <taxon>Glomeromycotina</taxon>
        <taxon>Glomeromycetes</taxon>
        <taxon>Glomerales</taxon>
        <taxon>Glomeraceae</taxon>
        <taxon>Funneliformis</taxon>
    </lineage>
</organism>
<dbReference type="AlphaFoldDB" id="A0A9W4T5U6"/>
<evidence type="ECO:0000313" key="1">
    <source>
        <dbReference type="EMBL" id="CAI2194077.1"/>
    </source>
</evidence>
<reference evidence="1" key="1">
    <citation type="submission" date="2022-08" db="EMBL/GenBank/DDBJ databases">
        <authorList>
            <person name="Kallberg Y."/>
            <person name="Tangrot J."/>
            <person name="Rosling A."/>
        </authorList>
    </citation>
    <scope>NUCLEOTIDE SEQUENCE</scope>
    <source>
        <strain evidence="1">Wild A</strain>
    </source>
</reference>
<evidence type="ECO:0000313" key="2">
    <source>
        <dbReference type="Proteomes" id="UP001153678"/>
    </source>
</evidence>
<dbReference type="Proteomes" id="UP001153678">
    <property type="component" value="Unassembled WGS sequence"/>
</dbReference>
<comment type="caution">
    <text evidence="1">The sequence shown here is derived from an EMBL/GenBank/DDBJ whole genome shotgun (WGS) entry which is preliminary data.</text>
</comment>
<accession>A0A9W4T5U6</accession>
<proteinExistence type="predicted"/>
<sequence>EEINANDYNISFKSEKAQGASTLLVDESYSNGKEVICDESIPKISNLKPPLQPSSSSMFNNSIESQSTLLQQSIPSIAEFLQQIDKTEKMENYYSNILKGFKK</sequence>
<dbReference type="OrthoDB" id="2390173at2759"/>